<dbReference type="EMBL" id="CAKOGP040001870">
    <property type="protein sequence ID" value="CAJ1954925.1"/>
    <property type="molecule type" value="Genomic_DNA"/>
</dbReference>
<organism evidence="2 3">
    <name type="scientific">Cylindrotheca closterium</name>
    <dbReference type="NCBI Taxonomy" id="2856"/>
    <lineage>
        <taxon>Eukaryota</taxon>
        <taxon>Sar</taxon>
        <taxon>Stramenopiles</taxon>
        <taxon>Ochrophyta</taxon>
        <taxon>Bacillariophyta</taxon>
        <taxon>Bacillariophyceae</taxon>
        <taxon>Bacillariophycidae</taxon>
        <taxon>Bacillariales</taxon>
        <taxon>Bacillariaceae</taxon>
        <taxon>Cylindrotheca</taxon>
    </lineage>
</organism>
<dbReference type="Proteomes" id="UP001295423">
    <property type="component" value="Unassembled WGS sequence"/>
</dbReference>
<evidence type="ECO:0000313" key="3">
    <source>
        <dbReference type="Proteomes" id="UP001295423"/>
    </source>
</evidence>
<proteinExistence type="predicted"/>
<dbReference type="InterPro" id="IPR027417">
    <property type="entry name" value="P-loop_NTPase"/>
</dbReference>
<dbReference type="Gene3D" id="3.40.50.300">
    <property type="entry name" value="P-loop containing nucleotide triphosphate hydrolases"/>
    <property type="match status" value="1"/>
</dbReference>
<dbReference type="InterPro" id="IPR053259">
    <property type="entry name" value="Golvesin-related_Golgi"/>
</dbReference>
<dbReference type="PANTHER" id="PTHR32301">
    <property type="entry name" value="COUNTIN RECEPTOR CNR3-RELATED"/>
    <property type="match status" value="1"/>
</dbReference>
<evidence type="ECO:0000256" key="1">
    <source>
        <dbReference type="SAM" id="MobiDB-lite"/>
    </source>
</evidence>
<feature type="region of interest" description="Disordered" evidence="1">
    <location>
        <begin position="43"/>
        <end position="66"/>
    </location>
</feature>
<dbReference type="AlphaFoldDB" id="A0AAD2FWP7"/>
<sequence>MTASSSSSITKYGKVLPIAGLLCFVGAMTLDYIHKGSLSLPQGADLNGRKKEDGSSSSYSSIQEKASRPLEHDSLFDYEGTNIATLENSVEAITARLQPRRLQLEENKAISHQILHLHNMKTGGTSIDKRLNCAIKRMSADYNVTIPRYNIHECWRRVYRECMANSTNPCRQEIKDAAVMSFCGPLQNVEMLGWAGQDRPEVAVVTMLRHPVERVWSQYKYQLSNCYRCKNLTFVYELFDSGDWPGYDNLCMSHLKDKQVRNLVSRDLPADATDEERVNDAIANMKSKFTLVGITEQMEATEALLVNAFPWLDGQLERSNASCTMQHTNKSPRNNGCIIDRATKQMMHMPVLQHPDNETRRVIEEHNQLDMKLYEAALQHFEVLKQAIGYKG</sequence>
<reference evidence="2" key="1">
    <citation type="submission" date="2023-08" db="EMBL/GenBank/DDBJ databases">
        <authorList>
            <person name="Audoor S."/>
            <person name="Bilcke G."/>
        </authorList>
    </citation>
    <scope>NUCLEOTIDE SEQUENCE</scope>
</reference>
<comment type="caution">
    <text evidence="2">The sequence shown here is derived from an EMBL/GenBank/DDBJ whole genome shotgun (WGS) entry which is preliminary data.</text>
</comment>
<name>A0AAD2FWP7_9STRA</name>
<keyword evidence="3" id="KW-1185">Reference proteome</keyword>
<dbReference type="SUPFAM" id="SSF52540">
    <property type="entry name" value="P-loop containing nucleoside triphosphate hydrolases"/>
    <property type="match status" value="1"/>
</dbReference>
<accession>A0AAD2FWP7</accession>
<gene>
    <name evidence="2" type="ORF">CYCCA115_LOCUS15504</name>
</gene>
<protein>
    <recommendedName>
        <fullName evidence="4">Sulfotransferase domain-containing protein</fullName>
    </recommendedName>
</protein>
<evidence type="ECO:0008006" key="4">
    <source>
        <dbReference type="Google" id="ProtNLM"/>
    </source>
</evidence>
<evidence type="ECO:0000313" key="2">
    <source>
        <dbReference type="EMBL" id="CAJ1954925.1"/>
    </source>
</evidence>
<dbReference type="PANTHER" id="PTHR32301:SF6">
    <property type="entry name" value="GOLVESIN-RELATED"/>
    <property type="match status" value="1"/>
</dbReference>